<accession>A0A0R3TEK2</accession>
<evidence type="ECO:0000313" key="4">
    <source>
        <dbReference type="WBParaSite" id="HNAJ_0000549101-mRNA-1"/>
    </source>
</evidence>
<evidence type="ECO:0000256" key="1">
    <source>
        <dbReference type="SAM" id="MobiDB-lite"/>
    </source>
</evidence>
<gene>
    <name evidence="2" type="ORF">HNAJ_LOCUS5488</name>
</gene>
<proteinExistence type="predicted"/>
<feature type="compositionally biased region" description="Basic residues" evidence="1">
    <location>
        <begin position="92"/>
        <end position="109"/>
    </location>
</feature>
<dbReference type="Proteomes" id="UP000278807">
    <property type="component" value="Unassembled WGS sequence"/>
</dbReference>
<feature type="region of interest" description="Disordered" evidence="1">
    <location>
        <begin position="82"/>
        <end position="109"/>
    </location>
</feature>
<sequence>GFDGEQNLSSVECFQRCETSSVHNRRRHHHLRLTDDGDDDGRVSVVMVEEEEDEDFTSEEQPLQVPSTSQTLPSVIKDLRRNENHLPSNVLHHQRRRRGRSKNLRGRRPLRHCKSRDDEDLEEWLEEGPRSLLAPRLAGGGMSFHQTELVSIVGQNVPNIGQPSSSSQRVTHSDEGSIDLPTVTTEGLDSTESLIESLTFQSTAGSAGDLGQDTSSPVPLPSPSQPLLSPLPPPTPPPHAASLSTSMDAPHVSDETFADWQWLPATSLIAHEGGVGVGVIPLY</sequence>
<evidence type="ECO:0000313" key="3">
    <source>
        <dbReference type="Proteomes" id="UP000278807"/>
    </source>
</evidence>
<keyword evidence="3" id="KW-1185">Reference proteome</keyword>
<feature type="compositionally biased region" description="Polar residues" evidence="1">
    <location>
        <begin position="156"/>
        <end position="170"/>
    </location>
</feature>
<organism evidence="4">
    <name type="scientific">Rodentolepis nana</name>
    <name type="common">Dwarf tapeworm</name>
    <name type="synonym">Hymenolepis nana</name>
    <dbReference type="NCBI Taxonomy" id="102285"/>
    <lineage>
        <taxon>Eukaryota</taxon>
        <taxon>Metazoa</taxon>
        <taxon>Spiralia</taxon>
        <taxon>Lophotrochozoa</taxon>
        <taxon>Platyhelminthes</taxon>
        <taxon>Cestoda</taxon>
        <taxon>Eucestoda</taxon>
        <taxon>Cyclophyllidea</taxon>
        <taxon>Hymenolepididae</taxon>
        <taxon>Rodentolepis</taxon>
    </lineage>
</organism>
<dbReference type="OrthoDB" id="10667227at2759"/>
<dbReference type="WBParaSite" id="HNAJ_0000549101-mRNA-1">
    <property type="protein sequence ID" value="HNAJ_0000549101-mRNA-1"/>
    <property type="gene ID" value="HNAJ_0000549101"/>
</dbReference>
<reference evidence="4" key="1">
    <citation type="submission" date="2017-02" db="UniProtKB">
        <authorList>
            <consortium name="WormBaseParasite"/>
        </authorList>
    </citation>
    <scope>IDENTIFICATION</scope>
</reference>
<protein>
    <submittedName>
        <fullName evidence="4">Zinc finger protein 358</fullName>
    </submittedName>
</protein>
<name>A0A0R3TEK2_RODNA</name>
<feature type="region of interest" description="Disordered" evidence="1">
    <location>
        <begin position="156"/>
        <end position="190"/>
    </location>
</feature>
<dbReference type="AlphaFoldDB" id="A0A0R3TEK2"/>
<dbReference type="EMBL" id="UZAE01004763">
    <property type="protein sequence ID" value="VDO01348.1"/>
    <property type="molecule type" value="Genomic_DNA"/>
</dbReference>
<feature type="compositionally biased region" description="Pro residues" evidence="1">
    <location>
        <begin position="218"/>
        <end position="239"/>
    </location>
</feature>
<reference evidence="2 3" key="2">
    <citation type="submission" date="2018-11" db="EMBL/GenBank/DDBJ databases">
        <authorList>
            <consortium name="Pathogen Informatics"/>
        </authorList>
    </citation>
    <scope>NUCLEOTIDE SEQUENCE [LARGE SCALE GENOMIC DNA]</scope>
</reference>
<dbReference type="STRING" id="102285.A0A0R3TEK2"/>
<evidence type="ECO:0000313" key="2">
    <source>
        <dbReference type="EMBL" id="VDO01348.1"/>
    </source>
</evidence>
<feature type="region of interest" description="Disordered" evidence="1">
    <location>
        <begin position="204"/>
        <end position="250"/>
    </location>
</feature>
<feature type="region of interest" description="Disordered" evidence="1">
    <location>
        <begin position="50"/>
        <end position="70"/>
    </location>
</feature>